<gene>
    <name evidence="1" type="ORF">GJ688_09280</name>
</gene>
<dbReference type="RefSeq" id="WP_155476276.1">
    <property type="nucleotide sequence ID" value="NZ_WNKU01000009.1"/>
</dbReference>
<keyword evidence="2" id="KW-1185">Reference proteome</keyword>
<accession>A0A6I3SJU8</accession>
<dbReference type="AlphaFoldDB" id="A0A6I3SJU8"/>
<reference evidence="1 2" key="1">
    <citation type="submission" date="2019-11" db="EMBL/GenBank/DDBJ databases">
        <title>Whole-genome sequence of a the green, strictly anaerobic photosynthetic bacterium Heliobacillus mobilis DSM 6151.</title>
        <authorList>
            <person name="Kyndt J.A."/>
            <person name="Meyer T.E."/>
        </authorList>
    </citation>
    <scope>NUCLEOTIDE SEQUENCE [LARGE SCALE GENOMIC DNA]</scope>
    <source>
        <strain evidence="1 2">DSM 6151</strain>
    </source>
</reference>
<evidence type="ECO:0000313" key="2">
    <source>
        <dbReference type="Proteomes" id="UP000430670"/>
    </source>
</evidence>
<proteinExistence type="predicted"/>
<dbReference type="EMBL" id="WNKU01000009">
    <property type="protein sequence ID" value="MTV49169.1"/>
    <property type="molecule type" value="Genomic_DNA"/>
</dbReference>
<organism evidence="1 2">
    <name type="scientific">Heliobacterium mobile</name>
    <name type="common">Heliobacillus mobilis</name>
    <dbReference type="NCBI Taxonomy" id="28064"/>
    <lineage>
        <taxon>Bacteria</taxon>
        <taxon>Bacillati</taxon>
        <taxon>Bacillota</taxon>
        <taxon>Clostridia</taxon>
        <taxon>Eubacteriales</taxon>
        <taxon>Heliobacteriaceae</taxon>
        <taxon>Heliobacterium</taxon>
    </lineage>
</organism>
<dbReference type="Proteomes" id="UP000430670">
    <property type="component" value="Unassembled WGS sequence"/>
</dbReference>
<evidence type="ECO:0000313" key="1">
    <source>
        <dbReference type="EMBL" id="MTV49169.1"/>
    </source>
</evidence>
<sequence>MSIVEFAERVLGYTFSPAMAAEIEGYFKGSTVPYINTDRRNYLRVINAYKAFFEID</sequence>
<protein>
    <submittedName>
        <fullName evidence="1">Uncharacterized protein</fullName>
    </submittedName>
</protein>
<name>A0A6I3SJU8_HELMO</name>
<comment type="caution">
    <text evidence="1">The sequence shown here is derived from an EMBL/GenBank/DDBJ whole genome shotgun (WGS) entry which is preliminary data.</text>
</comment>